<dbReference type="EMBL" id="AP018448">
    <property type="protein sequence ID" value="BBC35788.1"/>
    <property type="molecule type" value="Genomic_DNA"/>
</dbReference>
<feature type="region of interest" description="Disordered" evidence="1">
    <location>
        <begin position="48"/>
        <end position="80"/>
    </location>
</feature>
<gene>
    <name evidence="2" type="ORF">SGFS_070820</name>
</gene>
<feature type="compositionally biased region" description="Gly residues" evidence="1">
    <location>
        <begin position="71"/>
        <end position="80"/>
    </location>
</feature>
<feature type="region of interest" description="Disordered" evidence="1">
    <location>
        <begin position="1"/>
        <end position="28"/>
    </location>
</feature>
<organism evidence="2 3">
    <name type="scientific">Streptomyces graminofaciens</name>
    <dbReference type="NCBI Taxonomy" id="68212"/>
    <lineage>
        <taxon>Bacteria</taxon>
        <taxon>Bacillati</taxon>
        <taxon>Actinomycetota</taxon>
        <taxon>Actinomycetes</taxon>
        <taxon>Kitasatosporales</taxon>
        <taxon>Streptomycetaceae</taxon>
        <taxon>Streptomyces</taxon>
    </lineage>
</organism>
<reference evidence="2 3" key="2">
    <citation type="journal article" date="2023" name="ChemBioChem">
        <title>Acyltransferase Domain Exchange between Two Independent Type I Polyketide Synthases in the Same Producer Strain of Macrolide Antibiotics.</title>
        <authorList>
            <person name="Kudo F."/>
            <person name="Kishikawa K."/>
            <person name="Tsuboi K."/>
            <person name="Kido T."/>
            <person name="Usui T."/>
            <person name="Hashimoto J."/>
            <person name="Shin-Ya K."/>
            <person name="Miyanaga A."/>
            <person name="Eguchi T."/>
        </authorList>
    </citation>
    <scope>NUCLEOTIDE SEQUENCE [LARGE SCALE GENOMIC DNA]</scope>
    <source>
        <strain evidence="2 3">A-8890</strain>
    </source>
</reference>
<proteinExistence type="predicted"/>
<evidence type="ECO:0000313" key="3">
    <source>
        <dbReference type="Proteomes" id="UP001321542"/>
    </source>
</evidence>
<reference evidence="2 3" key="1">
    <citation type="journal article" date="2010" name="ChemBioChem">
        <title>Cloning and characterization of the biosynthetic gene cluster of 16-membered macrolide antibiotic FD-891: involvement of a dual functional cytochrome P450 monooxygenase catalyzing epoxidation and hydroxylation.</title>
        <authorList>
            <person name="Kudo F."/>
            <person name="Motegi A."/>
            <person name="Mizoue K."/>
            <person name="Eguchi T."/>
        </authorList>
    </citation>
    <scope>NUCLEOTIDE SEQUENCE [LARGE SCALE GENOMIC DNA]</scope>
    <source>
        <strain evidence="2 3">A-8890</strain>
    </source>
</reference>
<keyword evidence="3" id="KW-1185">Reference proteome</keyword>
<evidence type="ECO:0000313" key="2">
    <source>
        <dbReference type="EMBL" id="BBC35788.1"/>
    </source>
</evidence>
<sequence length="80" mass="8334">MVGTRASPDPRQQAGRADPGLPGGAGRAGRVIGLYRGFEAPRRVEPVDNSDAVGAGAYRGKGWRNHKEPTGGAGHTGDRR</sequence>
<accession>A0ABN5VTG1</accession>
<protein>
    <submittedName>
        <fullName evidence="2">Uncharacterized protein</fullName>
    </submittedName>
</protein>
<name>A0ABN5VTG1_9ACTN</name>
<dbReference type="Proteomes" id="UP001321542">
    <property type="component" value="Chromosome"/>
</dbReference>
<evidence type="ECO:0000256" key="1">
    <source>
        <dbReference type="SAM" id="MobiDB-lite"/>
    </source>
</evidence>